<dbReference type="AlphaFoldDB" id="A0A1E5UWY8"/>
<sequence>MLLEAHLSWDAAPLQMGRSSRAQVHQADPVGLSQVADLQDPASPPASLSAAFLDESLFAATAPDSTQQHATALLHSQQPMVIPSPVTAASTPEATVSPGPPTSPAAFAQALRKPLGDSILQPPLPPRRPRNRAPPAASPCRSNRLARKALHRTPSLLAAQNILMHKMGLSGHSQLESSDFDRYVKIFKNGLSEEQVKQIRELFSSSVPAPVEADAEGVV</sequence>
<keyword evidence="3" id="KW-1185">Reference proteome</keyword>
<feature type="region of interest" description="Disordered" evidence="1">
    <location>
        <begin position="86"/>
        <end position="146"/>
    </location>
</feature>
<proteinExistence type="predicted"/>
<evidence type="ECO:0000313" key="3">
    <source>
        <dbReference type="Proteomes" id="UP000095767"/>
    </source>
</evidence>
<dbReference type="EMBL" id="LWDX02060179">
    <property type="protein sequence ID" value="OEL17370.1"/>
    <property type="molecule type" value="Genomic_DNA"/>
</dbReference>
<gene>
    <name evidence="2" type="ORF">BAE44_0021611</name>
</gene>
<evidence type="ECO:0000313" key="2">
    <source>
        <dbReference type="EMBL" id="OEL17370.1"/>
    </source>
</evidence>
<protein>
    <submittedName>
        <fullName evidence="2">Uncharacterized protein</fullName>
    </submittedName>
</protein>
<organism evidence="2 3">
    <name type="scientific">Dichanthelium oligosanthes</name>
    <dbReference type="NCBI Taxonomy" id="888268"/>
    <lineage>
        <taxon>Eukaryota</taxon>
        <taxon>Viridiplantae</taxon>
        <taxon>Streptophyta</taxon>
        <taxon>Embryophyta</taxon>
        <taxon>Tracheophyta</taxon>
        <taxon>Spermatophyta</taxon>
        <taxon>Magnoliopsida</taxon>
        <taxon>Liliopsida</taxon>
        <taxon>Poales</taxon>
        <taxon>Poaceae</taxon>
        <taxon>PACMAD clade</taxon>
        <taxon>Panicoideae</taxon>
        <taxon>Panicodae</taxon>
        <taxon>Paniceae</taxon>
        <taxon>Dichantheliinae</taxon>
        <taxon>Dichanthelium</taxon>
    </lineage>
</organism>
<name>A0A1E5UWY8_9POAL</name>
<dbReference type="Proteomes" id="UP000095767">
    <property type="component" value="Unassembled WGS sequence"/>
</dbReference>
<evidence type="ECO:0000256" key="1">
    <source>
        <dbReference type="SAM" id="MobiDB-lite"/>
    </source>
</evidence>
<comment type="caution">
    <text evidence="2">The sequence shown here is derived from an EMBL/GenBank/DDBJ whole genome shotgun (WGS) entry which is preliminary data.</text>
</comment>
<feature type="compositionally biased region" description="Low complexity" evidence="1">
    <location>
        <begin position="133"/>
        <end position="143"/>
    </location>
</feature>
<reference evidence="2 3" key="1">
    <citation type="submission" date="2016-09" db="EMBL/GenBank/DDBJ databases">
        <title>The draft genome of Dichanthelium oligosanthes: A C3 panicoid grass species.</title>
        <authorList>
            <person name="Studer A.J."/>
            <person name="Schnable J.C."/>
            <person name="Brutnell T.P."/>
        </authorList>
    </citation>
    <scope>NUCLEOTIDE SEQUENCE [LARGE SCALE GENOMIC DNA]</scope>
    <source>
        <strain evidence="3">cv. Kellogg 1175</strain>
        <tissue evidence="2">Leaf</tissue>
    </source>
</reference>
<accession>A0A1E5UWY8</accession>